<dbReference type="OrthoDB" id="5430138at2759"/>
<feature type="compositionally biased region" description="Low complexity" evidence="1">
    <location>
        <begin position="200"/>
        <end position="212"/>
    </location>
</feature>
<feature type="signal peptide" evidence="2">
    <location>
        <begin position="1"/>
        <end position="27"/>
    </location>
</feature>
<dbReference type="RefSeq" id="XP_013330429.1">
    <property type="nucleotide sequence ID" value="XM_013474975.1"/>
</dbReference>
<keyword evidence="2" id="KW-0732">Signal</keyword>
<dbReference type="AlphaFoldDB" id="A0A0F4YZW1"/>
<protein>
    <submittedName>
        <fullName evidence="3">Uncharacterized protein</fullName>
    </submittedName>
</protein>
<feature type="chain" id="PRO_5002482235" evidence="2">
    <location>
        <begin position="28"/>
        <end position="269"/>
    </location>
</feature>
<name>A0A0F4YZW1_RASE3</name>
<proteinExistence type="predicted"/>
<reference evidence="3 4" key="1">
    <citation type="submission" date="2015-04" db="EMBL/GenBank/DDBJ databases">
        <authorList>
            <person name="Heijne W.H."/>
            <person name="Fedorova N.D."/>
            <person name="Nierman W.C."/>
            <person name="Vollebregt A.W."/>
            <person name="Zhao Z."/>
            <person name="Wu L."/>
            <person name="Kumar M."/>
            <person name="Stam H."/>
            <person name="van den Berg M.A."/>
            <person name="Pel H.J."/>
        </authorList>
    </citation>
    <scope>NUCLEOTIDE SEQUENCE [LARGE SCALE GENOMIC DNA]</scope>
    <source>
        <strain evidence="3 4">CBS 393.64</strain>
    </source>
</reference>
<keyword evidence="4" id="KW-1185">Reference proteome</keyword>
<evidence type="ECO:0000256" key="2">
    <source>
        <dbReference type="SAM" id="SignalP"/>
    </source>
</evidence>
<feature type="compositionally biased region" description="Polar residues" evidence="1">
    <location>
        <begin position="136"/>
        <end position="150"/>
    </location>
</feature>
<gene>
    <name evidence="3" type="ORF">T310_2168</name>
</gene>
<dbReference type="Proteomes" id="UP000053958">
    <property type="component" value="Unassembled WGS sequence"/>
</dbReference>
<evidence type="ECO:0000256" key="1">
    <source>
        <dbReference type="SAM" id="MobiDB-lite"/>
    </source>
</evidence>
<evidence type="ECO:0000313" key="3">
    <source>
        <dbReference type="EMBL" id="KKA23817.1"/>
    </source>
</evidence>
<evidence type="ECO:0000313" key="4">
    <source>
        <dbReference type="Proteomes" id="UP000053958"/>
    </source>
</evidence>
<organism evidence="3 4">
    <name type="scientific">Rasamsonia emersonii (strain ATCC 16479 / CBS 393.64 / IMI 116815)</name>
    <dbReference type="NCBI Taxonomy" id="1408163"/>
    <lineage>
        <taxon>Eukaryota</taxon>
        <taxon>Fungi</taxon>
        <taxon>Dikarya</taxon>
        <taxon>Ascomycota</taxon>
        <taxon>Pezizomycotina</taxon>
        <taxon>Eurotiomycetes</taxon>
        <taxon>Eurotiomycetidae</taxon>
        <taxon>Eurotiales</taxon>
        <taxon>Trichocomaceae</taxon>
        <taxon>Rasamsonia</taxon>
    </lineage>
</organism>
<dbReference type="GeneID" id="25314519"/>
<feature type="compositionally biased region" description="Low complexity" evidence="1">
    <location>
        <begin position="167"/>
        <end position="193"/>
    </location>
</feature>
<comment type="caution">
    <text evidence="3">The sequence shown here is derived from an EMBL/GenBank/DDBJ whole genome shotgun (WGS) entry which is preliminary data.</text>
</comment>
<dbReference type="EMBL" id="LASV01000086">
    <property type="protein sequence ID" value="KKA23817.1"/>
    <property type="molecule type" value="Genomic_DNA"/>
</dbReference>
<feature type="region of interest" description="Disordered" evidence="1">
    <location>
        <begin position="136"/>
        <end position="212"/>
    </location>
</feature>
<feature type="compositionally biased region" description="Low complexity" evidence="1">
    <location>
        <begin position="151"/>
        <end position="160"/>
    </location>
</feature>
<sequence>MIYSTIASFSTATLLVLSCNLLSTVHAQLVTPAPSADDYLAAVKRDNFRRQSLLDGLACFTIAPGCTQQLTLFDACQAQYSSGPKNLYCLCTTGYYSAVTECDKCSVSVGAMASSDLSSEIDLYSMECAEWYSSFGTPNESESKTTSVSPALTEATATATPKGAARSSASPTEPTFSPAAATATTATTPTEPFGGLVGEPTTAAASPAKTSKSAASSSRNRIVFPLTLSNARFCGPVYETECYSTTMYCRSVFDSKFWDVFYDCVTLTA</sequence>
<accession>A0A0F4YZW1</accession>